<evidence type="ECO:0000256" key="3">
    <source>
        <dbReference type="ARBA" id="ARBA00022676"/>
    </source>
</evidence>
<evidence type="ECO:0000259" key="6">
    <source>
        <dbReference type="Pfam" id="PF00535"/>
    </source>
</evidence>
<dbReference type="SUPFAM" id="SSF53448">
    <property type="entry name" value="Nucleotide-diphospho-sugar transferases"/>
    <property type="match status" value="1"/>
</dbReference>
<dbReference type="PANTHER" id="PTHR43179:SF12">
    <property type="entry name" value="GALACTOFURANOSYLTRANSFERASE GLFT2"/>
    <property type="match status" value="1"/>
</dbReference>
<keyword evidence="3" id="KW-0328">Glycosyltransferase</keyword>
<dbReference type="InterPro" id="IPR029044">
    <property type="entry name" value="Nucleotide-diphossugar_trans"/>
</dbReference>
<dbReference type="Gene3D" id="3.90.550.10">
    <property type="entry name" value="Spore Coat Polysaccharide Biosynthesis Protein SpsA, Chain A"/>
    <property type="match status" value="1"/>
</dbReference>
<proteinExistence type="inferred from homology"/>
<evidence type="ECO:0000313" key="7">
    <source>
        <dbReference type="EMBL" id="KLO37098.1"/>
    </source>
</evidence>
<evidence type="ECO:0000256" key="1">
    <source>
        <dbReference type="ARBA" id="ARBA00004776"/>
    </source>
</evidence>
<evidence type="ECO:0000313" key="8">
    <source>
        <dbReference type="Proteomes" id="UP000036334"/>
    </source>
</evidence>
<dbReference type="PANTHER" id="PTHR43179">
    <property type="entry name" value="RHAMNOSYLTRANSFERASE WBBL"/>
    <property type="match status" value="1"/>
</dbReference>
<sequence length="276" mass="30845">MAKRSPVVAAIPNYNMGGNLRRLLPQLLAQPYDRIFVLDDASTDQSVEVVNEFGNEVKLLRNPQNGGAGATRNQIIDHVGDENIVHFIDADMDLQTADAPAVAREVFARYADRGVGMVGGLVSRLDGTQEPHNYGAVFSLLGSISSGFPWMIYSLRDKPRLARAVQRVIAPITKGWPNILEPPIPKPAYWVHEGNMLVNAGLFRSVGGYDPMLRSHEIQDLAIRLEKMGIKRQFDPAIKVVHHHIDVRGWNRHIWANKAALAIVHKHGLYRFLTER</sequence>
<dbReference type="GO" id="GO:0016757">
    <property type="term" value="F:glycosyltransferase activity"/>
    <property type="evidence" value="ECO:0007669"/>
    <property type="project" value="UniProtKB-KW"/>
</dbReference>
<dbReference type="CDD" id="cd00761">
    <property type="entry name" value="Glyco_tranf_GTA_type"/>
    <property type="match status" value="1"/>
</dbReference>
<keyword evidence="8" id="KW-1185">Reference proteome</keyword>
<evidence type="ECO:0000256" key="5">
    <source>
        <dbReference type="ARBA" id="ARBA00023316"/>
    </source>
</evidence>
<reference evidence="7 8" key="1">
    <citation type="submission" date="2015-05" db="EMBL/GenBank/DDBJ databases">
        <title>Genome sequence of Mycobacterium haemophilum.</title>
        <authorList>
            <person name="Greninger A.L."/>
            <person name="Cunningham G."/>
            <person name="Miller S."/>
        </authorList>
    </citation>
    <scope>NUCLEOTIDE SEQUENCE [LARGE SCALE GENOMIC DNA]</scope>
    <source>
        <strain evidence="8">UC1</strain>
    </source>
</reference>
<dbReference type="RefSeq" id="WP_047313884.1">
    <property type="nucleotide sequence ID" value="NZ_LDPQ01000003.1"/>
</dbReference>
<evidence type="ECO:0000256" key="2">
    <source>
        <dbReference type="ARBA" id="ARBA00006739"/>
    </source>
</evidence>
<comment type="pathway">
    <text evidence="1">Cell wall biogenesis; cell wall polysaccharide biosynthesis.</text>
</comment>
<dbReference type="GO" id="GO:0071555">
    <property type="term" value="P:cell wall organization"/>
    <property type="evidence" value="ECO:0007669"/>
    <property type="project" value="UniProtKB-KW"/>
</dbReference>
<protein>
    <submittedName>
        <fullName evidence="7">Glycosyl transferase</fullName>
    </submittedName>
</protein>
<dbReference type="AlphaFoldDB" id="A0A0I9TSQ6"/>
<dbReference type="PATRIC" id="fig|29311.18.peg.2677"/>
<name>A0A0I9TSQ6_9MYCO</name>
<dbReference type="OrthoDB" id="4694825at2"/>
<keyword evidence="5" id="KW-0961">Cell wall biogenesis/degradation</keyword>
<gene>
    <name evidence="7" type="ORF">ABH38_09325</name>
</gene>
<comment type="caution">
    <text evidence="7">The sequence shown here is derived from an EMBL/GenBank/DDBJ whole genome shotgun (WGS) entry which is preliminary data.</text>
</comment>
<dbReference type="Pfam" id="PF00535">
    <property type="entry name" value="Glycos_transf_2"/>
    <property type="match status" value="1"/>
</dbReference>
<feature type="domain" description="Glycosyltransferase 2-like" evidence="6">
    <location>
        <begin position="10"/>
        <end position="92"/>
    </location>
</feature>
<keyword evidence="4 7" id="KW-0808">Transferase</keyword>
<organism evidence="7 8">
    <name type="scientific">Mycobacterium haemophilum</name>
    <dbReference type="NCBI Taxonomy" id="29311"/>
    <lineage>
        <taxon>Bacteria</taxon>
        <taxon>Bacillati</taxon>
        <taxon>Actinomycetota</taxon>
        <taxon>Actinomycetes</taxon>
        <taxon>Mycobacteriales</taxon>
        <taxon>Mycobacteriaceae</taxon>
        <taxon>Mycobacterium</taxon>
    </lineage>
</organism>
<accession>A0A0I9TSQ6</accession>
<evidence type="ECO:0000256" key="4">
    <source>
        <dbReference type="ARBA" id="ARBA00022679"/>
    </source>
</evidence>
<comment type="similarity">
    <text evidence="2">Belongs to the glycosyltransferase 2 family.</text>
</comment>
<dbReference type="Proteomes" id="UP000036334">
    <property type="component" value="Unassembled WGS sequence"/>
</dbReference>
<dbReference type="InterPro" id="IPR001173">
    <property type="entry name" value="Glyco_trans_2-like"/>
</dbReference>
<dbReference type="EMBL" id="LDPR01000006">
    <property type="protein sequence ID" value="KLO37098.1"/>
    <property type="molecule type" value="Genomic_DNA"/>
</dbReference>